<organism evidence="3">
    <name type="scientific">marine metagenome</name>
    <dbReference type="NCBI Taxonomy" id="408172"/>
    <lineage>
        <taxon>unclassified sequences</taxon>
        <taxon>metagenomes</taxon>
        <taxon>ecological metagenomes</taxon>
    </lineage>
</organism>
<dbReference type="InterPro" id="IPR043519">
    <property type="entry name" value="NT_sf"/>
</dbReference>
<dbReference type="PANTHER" id="PTHR21262:SF31">
    <property type="entry name" value="GTP PYROPHOSPHOKINASE"/>
    <property type="match status" value="1"/>
</dbReference>
<dbReference type="PROSITE" id="PS51880">
    <property type="entry name" value="TGS"/>
    <property type="match status" value="1"/>
</dbReference>
<dbReference type="SUPFAM" id="SSF81271">
    <property type="entry name" value="TGS-like"/>
    <property type="match status" value="1"/>
</dbReference>
<dbReference type="GO" id="GO:0015969">
    <property type="term" value="P:guanosine tetraphosphate metabolic process"/>
    <property type="evidence" value="ECO:0007669"/>
    <property type="project" value="InterPro"/>
</dbReference>
<protein>
    <recommendedName>
        <fullName evidence="2">TGS domain-containing protein</fullName>
    </recommendedName>
</protein>
<dbReference type="CDD" id="cd05399">
    <property type="entry name" value="NT_Rel-Spo_like"/>
    <property type="match status" value="1"/>
</dbReference>
<feature type="domain" description="TGS" evidence="2">
    <location>
        <begin position="401"/>
        <end position="464"/>
    </location>
</feature>
<name>A0A381VJC0_9ZZZZ</name>
<dbReference type="InterPro" id="IPR012676">
    <property type="entry name" value="TGS-like"/>
</dbReference>
<accession>A0A381VJC0</accession>
<dbReference type="GO" id="GO:0005886">
    <property type="term" value="C:plasma membrane"/>
    <property type="evidence" value="ECO:0007669"/>
    <property type="project" value="TreeGrafter"/>
</dbReference>
<dbReference type="AlphaFoldDB" id="A0A381VJC0"/>
<reference evidence="3" key="1">
    <citation type="submission" date="2018-05" db="EMBL/GenBank/DDBJ databases">
        <authorList>
            <person name="Lanie J.A."/>
            <person name="Ng W.-L."/>
            <person name="Kazmierczak K.M."/>
            <person name="Andrzejewski T.M."/>
            <person name="Davidsen T.M."/>
            <person name="Wayne K.J."/>
            <person name="Tettelin H."/>
            <person name="Glass J.I."/>
            <person name="Rusch D."/>
            <person name="Podicherti R."/>
            <person name="Tsui H.-C.T."/>
            <person name="Winkler M.E."/>
        </authorList>
    </citation>
    <scope>NUCLEOTIDE SEQUENCE</scope>
</reference>
<evidence type="ECO:0000256" key="1">
    <source>
        <dbReference type="ARBA" id="ARBA00007476"/>
    </source>
</evidence>
<sequence length="660" mass="75906">MINLYGAEISQDTSSATVGIDHSAGEKGSAVPESFLTTPEANKLFENWHSQHSNPDAAEALLKKLKQISLRPPTLQAALLFLQYQKADDLPKEFEKKAAAESGGPFSEAVPLFHRMLKVHQFPVRPKNSEQAELTLRMLLTVLGDVQLLTVFLVLQLHHLEQINSLSPEEADAIAWSALYVHAPLAGRLGIFWIKAELEDRAFRYLEYENYQSLKKKIARKRSDRSESVENISENIQLILKQAGIRHEIQGRYKRFYSIFQKLEKVNNDFERIQDLIAFRVLVDEIDDCYAALSFIHENWTPVKNRFKDYIANPKPNGYQSLHTTVIDAGNESKRNPRPIEIQIRTRKMHRIAEYGVAAHWLYKEKRHQSKDKKAEQIEESLVEKSKADREGETIPLIDLFSENIYVMTPAREIRELPQAATPVDFAYAIHTEVGNRTTGAKTNGSITRLDSSLHSGDTVEILTSPRQEPRKEWLDFVKTRHARNKIKHALHERGREVRRKEGLEMLEREFRNHNLNLNRLTREGRMELESRQRKNQEFEHILFCIGDGSIRSEEIRRWFAEDPNSGPTIPTPESPSQPEIKARTQKKKFLATSSASMILVDGMDNVVTRIAQCCSPEKNHSIQGYLTQERVITIHKDNCSFLQKLSPERMVKVRWRGGK</sequence>
<dbReference type="Gene3D" id="3.10.20.30">
    <property type="match status" value="1"/>
</dbReference>
<dbReference type="InterPro" id="IPR004095">
    <property type="entry name" value="TGS"/>
</dbReference>
<dbReference type="InterPro" id="IPR033655">
    <property type="entry name" value="TGS_RelA/SpoT"/>
</dbReference>
<comment type="similarity">
    <text evidence="1">Belongs to the RelA/SpoT family.</text>
</comment>
<dbReference type="CDD" id="cd01668">
    <property type="entry name" value="TGS_RSH"/>
    <property type="match status" value="1"/>
</dbReference>
<gene>
    <name evidence="3" type="ORF">METZ01_LOCUS93280</name>
</gene>
<dbReference type="InterPro" id="IPR012675">
    <property type="entry name" value="Beta-grasp_dom_sf"/>
</dbReference>
<dbReference type="Pfam" id="PF04607">
    <property type="entry name" value="RelA_SpoT"/>
    <property type="match status" value="1"/>
</dbReference>
<dbReference type="FunFam" id="3.30.460.10:FF:000001">
    <property type="entry name" value="GTP pyrophosphokinase RelA"/>
    <property type="match status" value="1"/>
</dbReference>
<dbReference type="SUPFAM" id="SSF109604">
    <property type="entry name" value="HD-domain/PDEase-like"/>
    <property type="match status" value="1"/>
</dbReference>
<dbReference type="Gene3D" id="1.10.3210.10">
    <property type="entry name" value="Hypothetical protein af1432"/>
    <property type="match status" value="1"/>
</dbReference>
<dbReference type="SUPFAM" id="SSF81301">
    <property type="entry name" value="Nucleotidyltransferase"/>
    <property type="match status" value="1"/>
</dbReference>
<dbReference type="FunFam" id="3.10.20.30:FF:000002">
    <property type="entry name" value="GTP pyrophosphokinase (RelA/SpoT)"/>
    <property type="match status" value="1"/>
</dbReference>
<dbReference type="SMART" id="SM00954">
    <property type="entry name" value="RelA_SpoT"/>
    <property type="match status" value="1"/>
</dbReference>
<dbReference type="PANTHER" id="PTHR21262">
    <property type="entry name" value="GUANOSINE-3',5'-BIS DIPHOSPHATE 3'-PYROPHOSPHOHYDROLASE"/>
    <property type="match status" value="1"/>
</dbReference>
<dbReference type="EMBL" id="UINC01008998">
    <property type="protein sequence ID" value="SVA40426.1"/>
    <property type="molecule type" value="Genomic_DNA"/>
</dbReference>
<dbReference type="Pfam" id="PF02824">
    <property type="entry name" value="TGS"/>
    <property type="match status" value="1"/>
</dbReference>
<dbReference type="InterPro" id="IPR007685">
    <property type="entry name" value="RelA_SpoT"/>
</dbReference>
<dbReference type="Pfam" id="PF13328">
    <property type="entry name" value="HD_4"/>
    <property type="match status" value="1"/>
</dbReference>
<proteinExistence type="inferred from homology"/>
<evidence type="ECO:0000313" key="3">
    <source>
        <dbReference type="EMBL" id="SVA40426.1"/>
    </source>
</evidence>
<evidence type="ECO:0000259" key="2">
    <source>
        <dbReference type="PROSITE" id="PS51880"/>
    </source>
</evidence>
<dbReference type="Gene3D" id="3.30.460.10">
    <property type="entry name" value="Beta Polymerase, domain 2"/>
    <property type="match status" value="1"/>
</dbReference>